<dbReference type="OrthoDB" id="7867263at2"/>
<dbReference type="Proteomes" id="UP000008718">
    <property type="component" value="Chromosome"/>
</dbReference>
<organism evidence="1 2">
    <name type="scientific">Paludibacter propionicigenes (strain DSM 17365 / JCM 13257 / WB4)</name>
    <dbReference type="NCBI Taxonomy" id="694427"/>
    <lineage>
        <taxon>Bacteria</taxon>
        <taxon>Pseudomonadati</taxon>
        <taxon>Bacteroidota</taxon>
        <taxon>Bacteroidia</taxon>
        <taxon>Bacteroidales</taxon>
        <taxon>Paludibacteraceae</taxon>
        <taxon>Paludibacter</taxon>
    </lineage>
</organism>
<evidence type="ECO:0000313" key="1">
    <source>
        <dbReference type="EMBL" id="ADQ78621.1"/>
    </source>
</evidence>
<reference key="1">
    <citation type="submission" date="2010-11" db="EMBL/GenBank/DDBJ databases">
        <title>The complete genome of Paludibacter propionicigenes DSM 17365.</title>
        <authorList>
            <consortium name="US DOE Joint Genome Institute (JGI-PGF)"/>
            <person name="Lucas S."/>
            <person name="Copeland A."/>
            <person name="Lapidus A."/>
            <person name="Bruce D."/>
            <person name="Goodwin L."/>
            <person name="Pitluck S."/>
            <person name="Kyrpides N."/>
            <person name="Mavromatis K."/>
            <person name="Ivanova N."/>
            <person name="Munk A.C."/>
            <person name="Brettin T."/>
            <person name="Detter J.C."/>
            <person name="Han C."/>
            <person name="Tapia R."/>
            <person name="Land M."/>
            <person name="Hauser L."/>
            <person name="Markowitz V."/>
            <person name="Cheng J.-F."/>
            <person name="Hugenholtz P."/>
            <person name="Woyke T."/>
            <person name="Wu D."/>
            <person name="Gronow S."/>
            <person name="Wellnitz S."/>
            <person name="Brambilla E."/>
            <person name="Klenk H.-P."/>
            <person name="Eisen J.A."/>
        </authorList>
    </citation>
    <scope>NUCLEOTIDE SEQUENCE</scope>
    <source>
        <strain>WB4</strain>
    </source>
</reference>
<evidence type="ECO:0000313" key="2">
    <source>
        <dbReference type="Proteomes" id="UP000008718"/>
    </source>
</evidence>
<dbReference type="STRING" id="694427.Palpr_0461"/>
<dbReference type="EMBL" id="CP002345">
    <property type="protein sequence ID" value="ADQ78621.1"/>
    <property type="molecule type" value="Genomic_DNA"/>
</dbReference>
<dbReference type="HOGENOM" id="CLU_952622_0_0_10"/>
<dbReference type="eggNOG" id="ENOG5032WDU">
    <property type="taxonomic scope" value="Bacteria"/>
</dbReference>
<name>E4T1M7_PALPW</name>
<keyword evidence="2" id="KW-1185">Reference proteome</keyword>
<gene>
    <name evidence="1" type="ordered locus">Palpr_0461</name>
</gene>
<dbReference type="RefSeq" id="WP_013443990.1">
    <property type="nucleotide sequence ID" value="NC_014734.1"/>
</dbReference>
<reference evidence="1 2" key="2">
    <citation type="journal article" date="2011" name="Stand. Genomic Sci.">
        <title>Complete genome sequence of Paludibacter propionicigenes type strain (WB4).</title>
        <authorList>
            <person name="Gronow S."/>
            <person name="Munk C."/>
            <person name="Lapidus A."/>
            <person name="Nolan M."/>
            <person name="Lucas S."/>
            <person name="Hammon N."/>
            <person name="Deshpande S."/>
            <person name="Cheng J.F."/>
            <person name="Tapia R."/>
            <person name="Han C."/>
            <person name="Goodwin L."/>
            <person name="Pitluck S."/>
            <person name="Liolios K."/>
            <person name="Ivanova N."/>
            <person name="Mavromatis K."/>
            <person name="Mikhailova N."/>
            <person name="Pati A."/>
            <person name="Chen A."/>
            <person name="Palaniappan K."/>
            <person name="Land M."/>
            <person name="Hauser L."/>
            <person name="Chang Y.J."/>
            <person name="Jeffries C.D."/>
            <person name="Brambilla E."/>
            <person name="Rohde M."/>
            <person name="Goker M."/>
            <person name="Detter J.C."/>
            <person name="Woyke T."/>
            <person name="Bristow J."/>
            <person name="Eisen J.A."/>
            <person name="Markowitz V."/>
            <person name="Hugenholtz P."/>
            <person name="Kyrpides N.C."/>
            <person name="Klenk H.P."/>
        </authorList>
    </citation>
    <scope>NUCLEOTIDE SEQUENCE [LARGE SCALE GENOMIC DNA]</scope>
    <source>
        <strain evidence="2">DSM 17365 / JCM 13257 / WB4</strain>
    </source>
</reference>
<protein>
    <submittedName>
        <fullName evidence="1">Uncharacterized protein</fullName>
    </submittedName>
</protein>
<sequence>MLELIWTGHLKHFKQLIGHSNHYLITILIGIEGVRKGEVTKGDSFHVTWNPVSIEETTRNSRRFARNSALSWTMDALDAYLGFLKRQPFNFPEDFNDSIQNERFVFSLFNKVIDFTQYPIDLPLSLVHLGIQWRNNLVHYHADNELEQKYATYIRNVEMDSIQERFRGLDPILMYENFKDHNSPTFKEVAAIIQSTHYLVLELDKLLKEYIDTDKYINFIIRENELDIDNIVFACPEKKLRKFKRFLLTKGFTEVNNSISRTKISDDELNNIIENEYQTRKKIREEEKNKKI</sequence>
<dbReference type="AlphaFoldDB" id="E4T1M7"/>
<accession>E4T1M7</accession>
<dbReference type="KEGG" id="ppn:Palpr_0461"/>
<proteinExistence type="predicted"/>